<organism evidence="1 2">
    <name type="scientific">Clostridium perfringens E str. JGS1987</name>
    <dbReference type="NCBI Taxonomy" id="451755"/>
    <lineage>
        <taxon>Bacteria</taxon>
        <taxon>Bacillati</taxon>
        <taxon>Bacillota</taxon>
        <taxon>Clostridia</taxon>
        <taxon>Eubacteriales</taxon>
        <taxon>Clostridiaceae</taxon>
        <taxon>Clostridium</taxon>
    </lineage>
</organism>
<protein>
    <submittedName>
        <fullName evidence="1">Hypothetical GTP-binding protein</fullName>
    </submittedName>
</protein>
<proteinExistence type="predicted"/>
<gene>
    <name evidence="1" type="ORF">AC3_1408</name>
</gene>
<dbReference type="AlphaFoldDB" id="B1BUC1"/>
<evidence type="ECO:0000313" key="1">
    <source>
        <dbReference type="EMBL" id="EDT14761.1"/>
    </source>
</evidence>
<sequence length="101" mass="11547">MLKDYNVKIEEMNILGELKTIDEAIEKIKKDLTNKNTPEVKELGVKLLEDNLKKLNVCKEIYGGSTGYGYCFGDNDERFVGYIFVRDNKIIGYMTEGEGEI</sequence>
<evidence type="ECO:0000313" key="2">
    <source>
        <dbReference type="Proteomes" id="UP000005337"/>
    </source>
</evidence>
<dbReference type="Proteomes" id="UP000005337">
    <property type="component" value="Unassembled WGS sequence"/>
</dbReference>
<comment type="caution">
    <text evidence="1">The sequence shown here is derived from an EMBL/GenBank/DDBJ whole genome shotgun (WGS) entry which is preliminary data.</text>
</comment>
<accession>B1BUC1</accession>
<reference evidence="1 2" key="1">
    <citation type="submission" date="2007-07" db="EMBL/GenBank/DDBJ databases">
        <title>Annotation of Clostridium perfringens E str. JGS1987.</title>
        <authorList>
            <person name="Paulsen I."/>
            <person name="Sebastian Y."/>
        </authorList>
    </citation>
    <scope>NUCLEOTIDE SEQUENCE [LARGE SCALE GENOMIC DNA]</scope>
    <source>
        <strain evidence="2">E str. JGS1987</strain>
    </source>
</reference>
<name>B1BUC1_CLOPF</name>
<dbReference type="RefSeq" id="WP_003464195.1">
    <property type="nucleotide sequence ID" value="NZ_ABDW01000018.1"/>
</dbReference>
<dbReference type="EMBL" id="ABDW01000018">
    <property type="protein sequence ID" value="EDT14761.1"/>
    <property type="molecule type" value="Genomic_DNA"/>
</dbReference>